<gene>
    <name evidence="1" type="ORF">MELIAE_LOCUS12016</name>
</gene>
<name>A0A9P0BH04_BRAAE</name>
<dbReference type="OrthoDB" id="6773878at2759"/>
<evidence type="ECO:0000313" key="1">
    <source>
        <dbReference type="EMBL" id="CAH0563009.1"/>
    </source>
</evidence>
<sequence>MYIISAVINSLGLDIDKYNLSYSTIRNARISKRKEFVNTIKETENFNDSLVVHWDGKVLPAGNDQPKAERLSIHVTGISSDKNLKTPILSDGTGESQASAIFETLTEWNLCDNIKAMCFDTTSSNTGCDSGACTLEDKIGRDLLYLACRHHTSELMLRNVAEVAWPVTNSPNVPIFKRFRDNWEKIDKSLYEIGTEDGDIAPILNQKKDYILDFIGKQLINRFRKFYI</sequence>
<protein>
    <submittedName>
        <fullName evidence="1">Uncharacterized protein</fullName>
    </submittedName>
</protein>
<keyword evidence="2" id="KW-1185">Reference proteome</keyword>
<dbReference type="EMBL" id="OV121139">
    <property type="protein sequence ID" value="CAH0563009.1"/>
    <property type="molecule type" value="Genomic_DNA"/>
</dbReference>
<accession>A0A9P0BH04</accession>
<dbReference type="Proteomes" id="UP001154078">
    <property type="component" value="Chromosome 8"/>
</dbReference>
<organism evidence="1 2">
    <name type="scientific">Brassicogethes aeneus</name>
    <name type="common">Rape pollen beetle</name>
    <name type="synonym">Meligethes aeneus</name>
    <dbReference type="NCBI Taxonomy" id="1431903"/>
    <lineage>
        <taxon>Eukaryota</taxon>
        <taxon>Metazoa</taxon>
        <taxon>Ecdysozoa</taxon>
        <taxon>Arthropoda</taxon>
        <taxon>Hexapoda</taxon>
        <taxon>Insecta</taxon>
        <taxon>Pterygota</taxon>
        <taxon>Neoptera</taxon>
        <taxon>Endopterygota</taxon>
        <taxon>Coleoptera</taxon>
        <taxon>Polyphaga</taxon>
        <taxon>Cucujiformia</taxon>
        <taxon>Nitidulidae</taxon>
        <taxon>Meligethinae</taxon>
        <taxon>Brassicogethes</taxon>
    </lineage>
</organism>
<proteinExistence type="predicted"/>
<evidence type="ECO:0000313" key="2">
    <source>
        <dbReference type="Proteomes" id="UP001154078"/>
    </source>
</evidence>
<reference evidence="1" key="1">
    <citation type="submission" date="2021-12" db="EMBL/GenBank/DDBJ databases">
        <authorList>
            <person name="King R."/>
        </authorList>
    </citation>
    <scope>NUCLEOTIDE SEQUENCE</scope>
</reference>
<dbReference type="AlphaFoldDB" id="A0A9P0BH04"/>